<gene>
    <name evidence="2" type="ORF">EES38_00005</name>
</gene>
<keyword evidence="1" id="KW-0472">Membrane</keyword>
<accession>A0A3N9TJS5</accession>
<evidence type="ECO:0000256" key="1">
    <source>
        <dbReference type="SAM" id="Phobius"/>
    </source>
</evidence>
<name>A0A3N9TJS5_9VIBR</name>
<comment type="caution">
    <text evidence="2">The sequence shown here is derived from an EMBL/GenBank/DDBJ whole genome shotgun (WGS) entry which is preliminary data.</text>
</comment>
<evidence type="ECO:0000313" key="2">
    <source>
        <dbReference type="EMBL" id="RQW64470.1"/>
    </source>
</evidence>
<dbReference type="AlphaFoldDB" id="A0A3N9TJS5"/>
<keyword evidence="1" id="KW-1133">Transmembrane helix</keyword>
<dbReference type="Proteomes" id="UP000281112">
    <property type="component" value="Unassembled WGS sequence"/>
</dbReference>
<organism evidence="2 3">
    <name type="scientific">Vibrio viridaestus</name>
    <dbReference type="NCBI Taxonomy" id="2487322"/>
    <lineage>
        <taxon>Bacteria</taxon>
        <taxon>Pseudomonadati</taxon>
        <taxon>Pseudomonadota</taxon>
        <taxon>Gammaproteobacteria</taxon>
        <taxon>Vibrionales</taxon>
        <taxon>Vibrionaceae</taxon>
        <taxon>Vibrio</taxon>
    </lineage>
</organism>
<sequence>MTLMPYEVSDKEIEYLDEMLKDINGDISVSMSYVRRAQGLTFEQLGEKFSGINVSTIKRYMQQSYPSIRPIHLVAAMSWVMMVPMTSFYYGFRLKEYYRGMDDDAVQALMCVGRLPSNQFEHIVSLIRNLLDTDQNQHISSYCKDLESEFGSIDNYDDLFPPQVLDLDAFAMDYYRSIAITVKIFREKNDITKETIARVLGLSSYQYDLLEDQYKTTSFPVAIGFRVKLGFKLASHVNFTSEMRMFPEFHELRKAQQFRDALIIEVLRHVPAKHKPHVINLLLEIAKIYI</sequence>
<dbReference type="EMBL" id="RJVQ01000001">
    <property type="protein sequence ID" value="RQW64470.1"/>
    <property type="molecule type" value="Genomic_DNA"/>
</dbReference>
<dbReference type="OrthoDB" id="5902200at2"/>
<protein>
    <submittedName>
        <fullName evidence="2">Uncharacterized protein</fullName>
    </submittedName>
</protein>
<keyword evidence="1" id="KW-0812">Transmembrane</keyword>
<proteinExistence type="predicted"/>
<keyword evidence="3" id="KW-1185">Reference proteome</keyword>
<evidence type="ECO:0000313" key="3">
    <source>
        <dbReference type="Proteomes" id="UP000281112"/>
    </source>
</evidence>
<feature type="transmembrane region" description="Helical" evidence="1">
    <location>
        <begin position="71"/>
        <end position="92"/>
    </location>
</feature>
<reference evidence="2 3" key="1">
    <citation type="submission" date="2018-11" db="EMBL/GenBank/DDBJ databases">
        <title>Vibrio LJC006 sp. nov., isolated from seawater during the bloom of the enteromorpha.</title>
        <authorList>
            <person name="Liang J."/>
        </authorList>
    </citation>
    <scope>NUCLEOTIDE SEQUENCE [LARGE SCALE GENOMIC DNA]</scope>
    <source>
        <strain evidence="2 3">LJC006</strain>
    </source>
</reference>